<dbReference type="Gramene" id="QL05p021854:mrna">
    <property type="protein sequence ID" value="QL05p021854:mrna:CDS:1"/>
    <property type="gene ID" value="QL05p021854"/>
</dbReference>
<dbReference type="InterPro" id="IPR006501">
    <property type="entry name" value="Pectinesterase_inhib_dom"/>
</dbReference>
<organism evidence="6 7">
    <name type="scientific">Quercus lobata</name>
    <name type="common">Valley oak</name>
    <dbReference type="NCBI Taxonomy" id="97700"/>
    <lineage>
        <taxon>Eukaryota</taxon>
        <taxon>Viridiplantae</taxon>
        <taxon>Streptophyta</taxon>
        <taxon>Embryophyta</taxon>
        <taxon>Tracheophyta</taxon>
        <taxon>Spermatophyta</taxon>
        <taxon>Magnoliopsida</taxon>
        <taxon>eudicotyledons</taxon>
        <taxon>Gunneridae</taxon>
        <taxon>Pentapetalae</taxon>
        <taxon>rosids</taxon>
        <taxon>fabids</taxon>
        <taxon>Fagales</taxon>
        <taxon>Fagaceae</taxon>
        <taxon>Quercus</taxon>
    </lineage>
</organism>
<dbReference type="InterPro" id="IPR052421">
    <property type="entry name" value="PCW_Enzyme_Inhibitor"/>
</dbReference>
<feature type="domain" description="Pectinesterase inhibitor" evidence="5">
    <location>
        <begin position="35"/>
        <end position="174"/>
    </location>
</feature>
<evidence type="ECO:0000256" key="2">
    <source>
        <dbReference type="ARBA" id="ARBA00023157"/>
    </source>
</evidence>
<dbReference type="OMA" id="YHKANEV"/>
<feature type="chain" id="PRO_5029446206" description="Pectinesterase inhibitor domain-containing protein" evidence="4">
    <location>
        <begin position="32"/>
        <end position="179"/>
    </location>
</feature>
<evidence type="ECO:0000313" key="7">
    <source>
        <dbReference type="Proteomes" id="UP000594261"/>
    </source>
</evidence>
<reference evidence="6 7" key="1">
    <citation type="journal article" date="2016" name="G3 (Bethesda)">
        <title>First Draft Assembly and Annotation of the Genome of a California Endemic Oak Quercus lobata Nee (Fagaceae).</title>
        <authorList>
            <person name="Sork V.L."/>
            <person name="Fitz-Gibbon S.T."/>
            <person name="Puiu D."/>
            <person name="Crepeau M."/>
            <person name="Gugger P.F."/>
            <person name="Sherman R."/>
            <person name="Stevens K."/>
            <person name="Langley C.H."/>
            <person name="Pellegrini M."/>
            <person name="Salzberg S.L."/>
        </authorList>
    </citation>
    <scope>NUCLEOTIDE SEQUENCE [LARGE SCALE GENOMIC DNA]</scope>
    <source>
        <strain evidence="6 7">cv. SW786</strain>
    </source>
</reference>
<dbReference type="SUPFAM" id="SSF101148">
    <property type="entry name" value="Plant invertase/pectin methylesterase inhibitor"/>
    <property type="match status" value="1"/>
</dbReference>
<evidence type="ECO:0000259" key="5">
    <source>
        <dbReference type="SMART" id="SM00856"/>
    </source>
</evidence>
<evidence type="ECO:0000313" key="6">
    <source>
        <dbReference type="EnsemblPlants" id="QL05p021854:mrna:CDS:1"/>
    </source>
</evidence>
<sequence length="179" mass="20085">MAMKVGVSDLCHLVIPVVLSLLLSSHYFAKADNEIGKPLIIKTCTQTKFPDVCTSVLESDPRSSSANLTGLSRIGLELTATKVNETTAEAYKLLINATEYYQWSMRSACFYEYNSSVHQIYKGLEYFDQRKYHKANEVVFLVNGDIHTCSTRDVPELTGTNTLLSKFTADLQTILHQLH</sequence>
<dbReference type="SMART" id="SM00856">
    <property type="entry name" value="PMEI"/>
    <property type="match status" value="1"/>
</dbReference>
<dbReference type="Pfam" id="PF04043">
    <property type="entry name" value="PMEI"/>
    <property type="match status" value="1"/>
</dbReference>
<protein>
    <recommendedName>
        <fullName evidence="5">Pectinesterase inhibitor domain-containing protein</fullName>
    </recommendedName>
</protein>
<evidence type="ECO:0000256" key="4">
    <source>
        <dbReference type="SAM" id="SignalP"/>
    </source>
</evidence>
<dbReference type="NCBIfam" id="TIGR01614">
    <property type="entry name" value="PME_inhib"/>
    <property type="match status" value="1"/>
</dbReference>
<dbReference type="InParanoid" id="A0A7N2LPB3"/>
<gene>
    <name evidence="6" type="primary">LOC115990162</name>
</gene>
<name>A0A7N2LPB3_QUELO</name>
<dbReference type="OrthoDB" id="764172at2759"/>
<reference evidence="6" key="2">
    <citation type="submission" date="2021-01" db="UniProtKB">
        <authorList>
            <consortium name="EnsemblPlants"/>
        </authorList>
    </citation>
    <scope>IDENTIFICATION</scope>
</reference>
<dbReference type="RefSeq" id="XP_030969878.1">
    <property type="nucleotide sequence ID" value="XM_031114018.1"/>
</dbReference>
<accession>A0A7N2LPB3</accession>
<keyword evidence="7" id="KW-1185">Reference proteome</keyword>
<dbReference type="EnsemblPlants" id="QL05p021854:mrna">
    <property type="protein sequence ID" value="QL05p021854:mrna:CDS:1"/>
    <property type="gene ID" value="QL05p021854"/>
</dbReference>
<evidence type="ECO:0000256" key="1">
    <source>
        <dbReference type="ARBA" id="ARBA00022729"/>
    </source>
</evidence>
<dbReference type="AlphaFoldDB" id="A0A7N2LPB3"/>
<feature type="signal peptide" evidence="4">
    <location>
        <begin position="1"/>
        <end position="31"/>
    </location>
</feature>
<dbReference type="InterPro" id="IPR034086">
    <property type="entry name" value="PMEI_plant"/>
</dbReference>
<dbReference type="Proteomes" id="UP000594261">
    <property type="component" value="Chromosome 5"/>
</dbReference>
<dbReference type="InterPro" id="IPR035513">
    <property type="entry name" value="Invertase/methylesterase_inhib"/>
</dbReference>
<proteinExistence type="inferred from homology"/>
<keyword evidence="2" id="KW-1015">Disulfide bond</keyword>
<dbReference type="GeneID" id="115990162"/>
<dbReference type="Gene3D" id="1.20.140.40">
    <property type="entry name" value="Invertase/pectin methylesterase inhibitor family protein"/>
    <property type="match status" value="1"/>
</dbReference>
<keyword evidence="1 4" id="KW-0732">Signal</keyword>
<evidence type="ECO:0000256" key="3">
    <source>
        <dbReference type="ARBA" id="ARBA00038471"/>
    </source>
</evidence>
<dbReference type="PANTHER" id="PTHR36710">
    <property type="entry name" value="PECTINESTERASE INHIBITOR-LIKE"/>
    <property type="match status" value="1"/>
</dbReference>
<dbReference type="GO" id="GO:0046910">
    <property type="term" value="F:pectinesterase inhibitor activity"/>
    <property type="evidence" value="ECO:0007669"/>
    <property type="project" value="InterPro"/>
</dbReference>
<dbReference type="CDD" id="cd15797">
    <property type="entry name" value="PMEI"/>
    <property type="match status" value="1"/>
</dbReference>
<dbReference type="KEGG" id="qlo:115990162"/>
<dbReference type="EMBL" id="LRBV02000005">
    <property type="status" value="NOT_ANNOTATED_CDS"/>
    <property type="molecule type" value="Genomic_DNA"/>
</dbReference>
<dbReference type="PANTHER" id="PTHR36710:SF18">
    <property type="entry name" value="PECTINESTERASE INHIBITOR 5-RELATED"/>
    <property type="match status" value="1"/>
</dbReference>
<comment type="similarity">
    <text evidence="3">Belongs to the PMEI family.</text>
</comment>